<dbReference type="PANTHER" id="PTHR30346:SF26">
    <property type="entry name" value="HYDROGEN PEROXIDE-INDUCIBLE GENES ACTIVATOR"/>
    <property type="match status" value="1"/>
</dbReference>
<evidence type="ECO:0000256" key="3">
    <source>
        <dbReference type="ARBA" id="ARBA00023125"/>
    </source>
</evidence>
<evidence type="ECO:0000256" key="2">
    <source>
        <dbReference type="ARBA" id="ARBA00023015"/>
    </source>
</evidence>
<keyword evidence="3" id="KW-0238">DNA-binding</keyword>
<dbReference type="Pfam" id="PF03466">
    <property type="entry name" value="LysR_substrate"/>
    <property type="match status" value="1"/>
</dbReference>
<reference evidence="8" key="1">
    <citation type="journal article" date="2019" name="Int. J. Syst. Evol. Microbiol.">
        <title>The Global Catalogue of Microorganisms (GCM) 10K type strain sequencing project: providing services to taxonomists for standard genome sequencing and annotation.</title>
        <authorList>
            <consortium name="The Broad Institute Genomics Platform"/>
            <consortium name="The Broad Institute Genome Sequencing Center for Infectious Disease"/>
            <person name="Wu L."/>
            <person name="Ma J."/>
        </authorList>
    </citation>
    <scope>NUCLEOTIDE SEQUENCE [LARGE SCALE GENOMIC DNA]</scope>
    <source>
        <strain evidence="8">KCTC 42964</strain>
    </source>
</reference>
<feature type="domain" description="HTH lysR-type" evidence="6">
    <location>
        <begin position="1"/>
        <end position="58"/>
    </location>
</feature>
<dbReference type="PANTHER" id="PTHR30346">
    <property type="entry name" value="TRANSCRIPTIONAL DUAL REGULATOR HCAR-RELATED"/>
    <property type="match status" value="1"/>
</dbReference>
<evidence type="ECO:0000256" key="5">
    <source>
        <dbReference type="ARBA" id="ARBA00023163"/>
    </source>
</evidence>
<keyword evidence="5" id="KW-0804">Transcription</keyword>
<dbReference type="InterPro" id="IPR036390">
    <property type="entry name" value="WH_DNA-bd_sf"/>
</dbReference>
<evidence type="ECO:0000313" key="8">
    <source>
        <dbReference type="Proteomes" id="UP001595528"/>
    </source>
</evidence>
<evidence type="ECO:0000259" key="6">
    <source>
        <dbReference type="PROSITE" id="PS50931"/>
    </source>
</evidence>
<evidence type="ECO:0000313" key="7">
    <source>
        <dbReference type="EMBL" id="MFC3228821.1"/>
    </source>
</evidence>
<keyword evidence="8" id="KW-1185">Reference proteome</keyword>
<dbReference type="InterPro" id="IPR000847">
    <property type="entry name" value="LysR_HTH_N"/>
</dbReference>
<gene>
    <name evidence="7" type="ORF">ACFOGJ_16370</name>
</gene>
<dbReference type="InterPro" id="IPR005119">
    <property type="entry name" value="LysR_subst-bd"/>
</dbReference>
<dbReference type="CDD" id="cd08411">
    <property type="entry name" value="PBP2_OxyR"/>
    <property type="match status" value="1"/>
</dbReference>
<comment type="caution">
    <text evidence="7">The sequence shown here is derived from an EMBL/GenBank/DDBJ whole genome shotgun (WGS) entry which is preliminary data.</text>
</comment>
<dbReference type="EMBL" id="JBHRTR010000028">
    <property type="protein sequence ID" value="MFC3228821.1"/>
    <property type="molecule type" value="Genomic_DNA"/>
</dbReference>
<evidence type="ECO:0000256" key="1">
    <source>
        <dbReference type="ARBA" id="ARBA00009437"/>
    </source>
</evidence>
<dbReference type="Proteomes" id="UP001595528">
    <property type="component" value="Unassembled WGS sequence"/>
</dbReference>
<sequence>MNLRDLRYVCAVADHRHFGRAAEACHVSQPTLSGQIRKLEAYLGVDLFERSNRTVRPTPMGAEIAARARVLLQQAAEIERLAEAGRDPEAGALRLGMIATVAPALLPLCLSALRQRFPRLKPGFVEDLTDTLLRRLDDGVLDAAVLATAPPDAGLRELPLYSEPFLVAMPRNHPLGKAAQVKMSALEDVHLLLLTDGHCLRDQALEVCAAAVPPQQIDTSATSLETLVNLVGAGHGVTLVPALSARPSWEKDPGVICRPLDDASASRLVRLVYRAGFPRASLLEEIAACIRDAVPGTVTPAR</sequence>
<keyword evidence="2" id="KW-0805">Transcription regulation</keyword>
<dbReference type="SUPFAM" id="SSF46785">
    <property type="entry name" value="Winged helix' DNA-binding domain"/>
    <property type="match status" value="1"/>
</dbReference>
<name>A0ABV7L2E0_9PROT</name>
<dbReference type="Gene3D" id="3.40.190.10">
    <property type="entry name" value="Periplasmic binding protein-like II"/>
    <property type="match status" value="2"/>
</dbReference>
<comment type="similarity">
    <text evidence="1">Belongs to the LysR transcriptional regulatory family.</text>
</comment>
<keyword evidence="4" id="KW-0010">Activator</keyword>
<dbReference type="PRINTS" id="PR00039">
    <property type="entry name" value="HTHLYSR"/>
</dbReference>
<evidence type="ECO:0000256" key="4">
    <source>
        <dbReference type="ARBA" id="ARBA00023159"/>
    </source>
</evidence>
<dbReference type="PROSITE" id="PS50931">
    <property type="entry name" value="HTH_LYSR"/>
    <property type="match status" value="1"/>
</dbReference>
<proteinExistence type="inferred from homology"/>
<dbReference type="Pfam" id="PF00126">
    <property type="entry name" value="HTH_1"/>
    <property type="match status" value="1"/>
</dbReference>
<accession>A0ABV7L2E0</accession>
<dbReference type="Gene3D" id="1.10.10.10">
    <property type="entry name" value="Winged helix-like DNA-binding domain superfamily/Winged helix DNA-binding domain"/>
    <property type="match status" value="1"/>
</dbReference>
<protein>
    <submittedName>
        <fullName evidence="7">LysR substrate-binding domain-containing protein</fullName>
    </submittedName>
</protein>
<dbReference type="InterPro" id="IPR036388">
    <property type="entry name" value="WH-like_DNA-bd_sf"/>
</dbReference>
<dbReference type="SUPFAM" id="SSF53850">
    <property type="entry name" value="Periplasmic binding protein-like II"/>
    <property type="match status" value="1"/>
</dbReference>
<organism evidence="7 8">
    <name type="scientific">Marinibaculum pumilum</name>
    <dbReference type="NCBI Taxonomy" id="1766165"/>
    <lineage>
        <taxon>Bacteria</taxon>
        <taxon>Pseudomonadati</taxon>
        <taxon>Pseudomonadota</taxon>
        <taxon>Alphaproteobacteria</taxon>
        <taxon>Rhodospirillales</taxon>
        <taxon>Rhodospirillaceae</taxon>
        <taxon>Marinibaculum</taxon>
    </lineage>
</organism>
<dbReference type="RefSeq" id="WP_379902292.1">
    <property type="nucleotide sequence ID" value="NZ_JBHRTR010000028.1"/>
</dbReference>